<dbReference type="AlphaFoldDB" id="A0A6J4KHC0"/>
<protein>
    <submittedName>
        <fullName evidence="1">Uncharacterized protein</fullName>
    </submittedName>
</protein>
<proteinExistence type="predicted"/>
<accession>A0A6J4KHC0</accession>
<sequence>MTIETKKGAGISASAKAGTDRLELAAIGMEAEFSVLVNDEPVRPEDVFGDPRAFVRGDLMHRVGTSYHLPTGGAVYFDTGVIEVATPVIEIERGCAARAGRSLWESILYLRGELDAWEQRKGYNVKLVGFSTHYNVSFELPRSEQGRSRTVHKLALLLSYILPAPVMMLAANRRSTGVGVRPRGDRIEITADFTPSASLMIATGTLIAGIVREVMTWPSFELDMLEERGLPVISGYRPIPHTSRKGWLARNDTFPMNPFQADVDAPLWNTRDGRRLSLRAIAGLTVKHFWHPIRRISDPFTFRLIGSVMRGRAPSLLDLDDRPEEYEDVGRLCTWDNLFPERELSRSRYERVLIKAISGQKLTMRGRRYTPTGMRGWSAVVFRGDDDHRRHVFGIDYLLNHLRDWERPASRGG</sequence>
<reference evidence="1" key="1">
    <citation type="submission" date="2020-02" db="EMBL/GenBank/DDBJ databases">
        <authorList>
            <person name="Meier V. D."/>
        </authorList>
    </citation>
    <scope>NUCLEOTIDE SEQUENCE</scope>
    <source>
        <strain evidence="1">AVDCRST_MAG68</strain>
    </source>
</reference>
<dbReference type="EMBL" id="CADCTW010000046">
    <property type="protein sequence ID" value="CAA9306059.1"/>
    <property type="molecule type" value="Genomic_DNA"/>
</dbReference>
<organism evidence="1">
    <name type="scientific">uncultured Gemmatimonadota bacterium</name>
    <dbReference type="NCBI Taxonomy" id="203437"/>
    <lineage>
        <taxon>Bacteria</taxon>
        <taxon>Pseudomonadati</taxon>
        <taxon>Gemmatimonadota</taxon>
        <taxon>environmental samples</taxon>
    </lineage>
</organism>
<gene>
    <name evidence="1" type="ORF">AVDCRST_MAG68-832</name>
</gene>
<evidence type="ECO:0000313" key="1">
    <source>
        <dbReference type="EMBL" id="CAA9306059.1"/>
    </source>
</evidence>
<name>A0A6J4KHC0_9BACT</name>